<comment type="caution">
    <text evidence="2">The sequence shown here is derived from an EMBL/GenBank/DDBJ whole genome shotgun (WGS) entry which is preliminary data.</text>
</comment>
<evidence type="ECO:0000259" key="1">
    <source>
        <dbReference type="Pfam" id="PF07862"/>
    </source>
</evidence>
<dbReference type="Pfam" id="PF07862">
    <property type="entry name" value="Nif11"/>
    <property type="match status" value="1"/>
</dbReference>
<protein>
    <submittedName>
        <fullName evidence="2">Nif11-like leader peptide family natural product</fullName>
    </submittedName>
</protein>
<evidence type="ECO:0000313" key="2">
    <source>
        <dbReference type="EMBL" id="MDR9895431.1"/>
    </source>
</evidence>
<keyword evidence="3" id="KW-1185">Reference proteome</keyword>
<accession>A0AAP5M524</accession>
<reference evidence="3" key="1">
    <citation type="journal article" date="2021" name="Science">
        <title>Hunting the eagle killer: A cyanobacterial neurotoxin causes vacuolar myelinopathy.</title>
        <authorList>
            <person name="Breinlinger S."/>
            <person name="Phillips T.J."/>
            <person name="Haram B.N."/>
            <person name="Mares J."/>
            <person name="Martinez Yerena J.A."/>
            <person name="Hrouzek P."/>
            <person name="Sobotka R."/>
            <person name="Henderson W.M."/>
            <person name="Schmieder P."/>
            <person name="Williams S.M."/>
            <person name="Lauderdale J.D."/>
            <person name="Wilde H.D."/>
            <person name="Gerrin W."/>
            <person name="Kust A."/>
            <person name="Washington J.W."/>
            <person name="Wagner C."/>
            <person name="Geier B."/>
            <person name="Liebeke M."/>
            <person name="Enke H."/>
            <person name="Niedermeyer T.H.J."/>
            <person name="Wilde S.B."/>
        </authorList>
    </citation>
    <scope>NUCLEOTIDE SEQUENCE [LARGE SCALE GENOMIC DNA]</scope>
    <source>
        <strain evidence="3">Thurmond2011</strain>
    </source>
</reference>
<dbReference type="RefSeq" id="WP_208351742.1">
    <property type="nucleotide sequence ID" value="NZ_JAALHA020000005.1"/>
</dbReference>
<gene>
    <name evidence="2" type="ORF">G7B40_012755</name>
</gene>
<organism evidence="2 3">
    <name type="scientific">Aetokthonos hydrillicola Thurmond2011</name>
    <dbReference type="NCBI Taxonomy" id="2712845"/>
    <lineage>
        <taxon>Bacteria</taxon>
        <taxon>Bacillati</taxon>
        <taxon>Cyanobacteriota</taxon>
        <taxon>Cyanophyceae</taxon>
        <taxon>Nostocales</taxon>
        <taxon>Hapalosiphonaceae</taxon>
        <taxon>Aetokthonos</taxon>
    </lineage>
</organism>
<proteinExistence type="predicted"/>
<dbReference type="AlphaFoldDB" id="A0AAP5M524"/>
<name>A0AAP5M524_9CYAN</name>
<dbReference type="EMBL" id="JAALHA020000005">
    <property type="protein sequence ID" value="MDR9895431.1"/>
    <property type="molecule type" value="Genomic_DNA"/>
</dbReference>
<feature type="domain" description="Nif11" evidence="1">
    <location>
        <begin position="1"/>
        <end position="48"/>
    </location>
</feature>
<evidence type="ECO:0000313" key="3">
    <source>
        <dbReference type="Proteomes" id="UP000667802"/>
    </source>
</evidence>
<dbReference type="InterPro" id="IPR012903">
    <property type="entry name" value="Nif11"/>
</dbReference>
<dbReference type="NCBIfam" id="TIGR03798">
    <property type="entry name" value="leader_Nif11"/>
    <property type="match status" value="1"/>
</dbReference>
<dbReference type="Proteomes" id="UP000667802">
    <property type="component" value="Unassembled WGS sequence"/>
</dbReference>
<sequence length="77" mass="8645">MTQTNAARLLKAVKQDQALKEKLKAVSNPDAFIKIAKEQGYDFTVEELEHELSKLSEADLAAIVNPGMSPRYHIHPR</sequence>
<dbReference type="InterPro" id="IPR022516">
    <property type="entry name" value="CHP03798_Ocin"/>
</dbReference>